<dbReference type="SUPFAM" id="SSF141571">
    <property type="entry name" value="Pentapeptide repeat-like"/>
    <property type="match status" value="1"/>
</dbReference>
<comment type="caution">
    <text evidence="2">The sequence shown here is derived from an EMBL/GenBank/DDBJ whole genome shotgun (WGS) entry which is preliminary data.</text>
</comment>
<dbReference type="InterPro" id="IPR001646">
    <property type="entry name" value="5peptide_repeat"/>
</dbReference>
<name>A0ABQ6MM53_9STRA</name>
<dbReference type="EMBL" id="BRYB01000352">
    <property type="protein sequence ID" value="GMI28353.1"/>
    <property type="molecule type" value="Genomic_DNA"/>
</dbReference>
<sequence>MPDSYIVNDKPEPLTIRVMYNAGNSGLFSFHQYPNSNPEKSVVVSEGGWGYPGYFQMLALKDADGEFALPKNCTELTVILDYRFVDEESSTGSMKMMQFSEMSPDKYTEEERTPHKFIWSTEKLIYPLLGSNAEPAQLSCASLFGFNCKGGDFSRANLRGSGMGFGNWSECKFEQADMRGCNAAQNNMTNADFNLAQCQGMVWNGAKIRGANFDGTYMENGKSLEKIREHDAVNWRTTYSIEGQDSDSDSDDEFEIAKGGEQVVSQTRALERQSSTVQSEKDRLKEYVVGVLNSDISNKLKIRTLLETGFASNDVEAAIDAVTSIVFLRDHFSNGGKNEVEYNDLDAELNKYRVIQAGVRQKLQKQKAQEFLDKIKAPTINYVQTAKASQMEKMKVFIKHGKRDPQELRRSADELRDVMTMLHELRGSFVSDTWMDQVDAWKELCMQQKGQSSERAMVVLRSIFEDKEVLRVLGMAEQFKKIRGKAPEGLLMKLKMGLGGHLKQNYILYKRALDDELNNIEFIEAQKQWVVALSGSALVAFMIGFSNLVSQLILNKMCFETSSSFCPSG</sequence>
<keyword evidence="1" id="KW-0472">Membrane</keyword>
<evidence type="ECO:0000313" key="2">
    <source>
        <dbReference type="EMBL" id="GMI28353.1"/>
    </source>
</evidence>
<reference evidence="2 3" key="1">
    <citation type="journal article" date="2023" name="Commun. Biol.">
        <title>Genome analysis of Parmales, the sister group of diatoms, reveals the evolutionary specialization of diatoms from phago-mixotrophs to photoautotrophs.</title>
        <authorList>
            <person name="Ban H."/>
            <person name="Sato S."/>
            <person name="Yoshikawa S."/>
            <person name="Yamada K."/>
            <person name="Nakamura Y."/>
            <person name="Ichinomiya M."/>
            <person name="Sato N."/>
            <person name="Blanc-Mathieu R."/>
            <person name="Endo H."/>
            <person name="Kuwata A."/>
            <person name="Ogata H."/>
        </authorList>
    </citation>
    <scope>NUCLEOTIDE SEQUENCE [LARGE SCALE GENOMIC DNA]</scope>
</reference>
<keyword evidence="1" id="KW-1133">Transmembrane helix</keyword>
<organism evidence="2 3">
    <name type="scientific">Tetraparma gracilis</name>
    <dbReference type="NCBI Taxonomy" id="2962635"/>
    <lineage>
        <taxon>Eukaryota</taxon>
        <taxon>Sar</taxon>
        <taxon>Stramenopiles</taxon>
        <taxon>Ochrophyta</taxon>
        <taxon>Bolidophyceae</taxon>
        <taxon>Parmales</taxon>
        <taxon>Triparmaceae</taxon>
        <taxon>Tetraparma</taxon>
    </lineage>
</organism>
<dbReference type="Gene3D" id="2.160.20.80">
    <property type="entry name" value="E3 ubiquitin-protein ligase SopA"/>
    <property type="match status" value="1"/>
</dbReference>
<keyword evidence="3" id="KW-1185">Reference proteome</keyword>
<evidence type="ECO:0000256" key="1">
    <source>
        <dbReference type="SAM" id="Phobius"/>
    </source>
</evidence>
<dbReference type="Pfam" id="PF00805">
    <property type="entry name" value="Pentapeptide"/>
    <property type="match status" value="1"/>
</dbReference>
<gene>
    <name evidence="2" type="ORF">TeGR_g1075</name>
</gene>
<feature type="transmembrane region" description="Helical" evidence="1">
    <location>
        <begin position="529"/>
        <end position="549"/>
    </location>
</feature>
<dbReference type="Proteomes" id="UP001165060">
    <property type="component" value="Unassembled WGS sequence"/>
</dbReference>
<accession>A0ABQ6MM53</accession>
<keyword evidence="1" id="KW-0812">Transmembrane</keyword>
<evidence type="ECO:0000313" key="3">
    <source>
        <dbReference type="Proteomes" id="UP001165060"/>
    </source>
</evidence>
<protein>
    <submittedName>
        <fullName evidence="2">Uncharacterized protein</fullName>
    </submittedName>
</protein>
<proteinExistence type="predicted"/>